<accession>A0A1G2PHJ2</accession>
<keyword evidence="1" id="KW-1133">Transmembrane helix</keyword>
<dbReference type="Proteomes" id="UP000178869">
    <property type="component" value="Unassembled WGS sequence"/>
</dbReference>
<reference evidence="2 3" key="1">
    <citation type="journal article" date="2016" name="Nat. Commun.">
        <title>Thousands of microbial genomes shed light on interconnected biogeochemical processes in an aquifer system.</title>
        <authorList>
            <person name="Anantharaman K."/>
            <person name="Brown C.T."/>
            <person name="Hug L.A."/>
            <person name="Sharon I."/>
            <person name="Castelle C.J."/>
            <person name="Probst A.J."/>
            <person name="Thomas B.C."/>
            <person name="Singh A."/>
            <person name="Wilkins M.J."/>
            <person name="Karaoz U."/>
            <person name="Brodie E.L."/>
            <person name="Williams K.H."/>
            <person name="Hubbard S.S."/>
            <person name="Banfield J.F."/>
        </authorList>
    </citation>
    <scope>NUCLEOTIDE SEQUENCE [LARGE SCALE GENOMIC DNA]</scope>
</reference>
<dbReference type="EMBL" id="MHSR01000008">
    <property type="protein sequence ID" value="OHA47081.1"/>
    <property type="molecule type" value="Genomic_DNA"/>
</dbReference>
<comment type="caution">
    <text evidence="2">The sequence shown here is derived from an EMBL/GenBank/DDBJ whole genome shotgun (WGS) entry which is preliminary data.</text>
</comment>
<feature type="transmembrane region" description="Helical" evidence="1">
    <location>
        <begin position="20"/>
        <end position="42"/>
    </location>
</feature>
<gene>
    <name evidence="2" type="ORF">A2828_03885</name>
</gene>
<organism evidence="2 3">
    <name type="scientific">Candidatus Terrybacteria bacterium RIFCSPHIGHO2_01_FULL_43_35</name>
    <dbReference type="NCBI Taxonomy" id="1802361"/>
    <lineage>
        <taxon>Bacteria</taxon>
        <taxon>Candidatus Terryibacteriota</taxon>
    </lineage>
</organism>
<evidence type="ECO:0000313" key="2">
    <source>
        <dbReference type="EMBL" id="OHA47081.1"/>
    </source>
</evidence>
<dbReference type="AlphaFoldDB" id="A0A1G2PHJ2"/>
<evidence type="ECO:0000256" key="1">
    <source>
        <dbReference type="SAM" id="Phobius"/>
    </source>
</evidence>
<evidence type="ECO:0008006" key="4">
    <source>
        <dbReference type="Google" id="ProtNLM"/>
    </source>
</evidence>
<protein>
    <recommendedName>
        <fullName evidence="4">POTRA domain-containing protein</fullName>
    </recommendedName>
</protein>
<name>A0A1G2PHJ2_9BACT</name>
<keyword evidence="1" id="KW-0812">Transmembrane</keyword>
<evidence type="ECO:0000313" key="3">
    <source>
        <dbReference type="Proteomes" id="UP000178869"/>
    </source>
</evidence>
<keyword evidence="1" id="KW-0472">Membrane</keyword>
<sequence length="272" mass="31560">MSKSRLRRLRKKEQVVFKFLLRFIWPAFFAFAVFAFGLFFWGTSRFDPSVIKIEGNKRVKAEEIVVVVKPFFTDKHMFLFSGNVFIFNHKGARARLMEFFPRIADASFKVDWHMREVTVLVEERTKTAAIWCGSPAGIDACYNIDEDGVAFEEALPSQGLLLLTVKNERDQDLKQIGEAVIDKDFLTQLIRIRDVLKETSQVGVSRIILEKPDEVVAETLEGWRVIFVDSRPIQDQIVALREILKAQIPKEKRAGLDYIDLRVSERAYYKYK</sequence>
<proteinExistence type="predicted"/>